<dbReference type="EMBL" id="OU466863">
    <property type="protein sequence ID" value="CAH2077910.1"/>
    <property type="molecule type" value="Genomic_DNA"/>
</dbReference>
<organism evidence="1 2">
    <name type="scientific">Thlaspi arvense</name>
    <name type="common">Field penny-cress</name>
    <dbReference type="NCBI Taxonomy" id="13288"/>
    <lineage>
        <taxon>Eukaryota</taxon>
        <taxon>Viridiplantae</taxon>
        <taxon>Streptophyta</taxon>
        <taxon>Embryophyta</taxon>
        <taxon>Tracheophyta</taxon>
        <taxon>Spermatophyta</taxon>
        <taxon>Magnoliopsida</taxon>
        <taxon>eudicotyledons</taxon>
        <taxon>Gunneridae</taxon>
        <taxon>Pentapetalae</taxon>
        <taxon>rosids</taxon>
        <taxon>malvids</taxon>
        <taxon>Brassicales</taxon>
        <taxon>Brassicaceae</taxon>
        <taxon>Thlaspideae</taxon>
        <taxon>Thlaspi</taxon>
    </lineage>
</organism>
<keyword evidence="2" id="KW-1185">Reference proteome</keyword>
<accession>A0AAU9T196</accession>
<name>A0AAU9T196_THLAR</name>
<protein>
    <submittedName>
        <fullName evidence="1">Uncharacterized protein</fullName>
    </submittedName>
</protein>
<evidence type="ECO:0000313" key="2">
    <source>
        <dbReference type="Proteomes" id="UP000836841"/>
    </source>
</evidence>
<dbReference type="AlphaFoldDB" id="A0AAU9T196"/>
<reference evidence="1 2" key="1">
    <citation type="submission" date="2022-03" db="EMBL/GenBank/DDBJ databases">
        <authorList>
            <person name="Nunn A."/>
            <person name="Chopra R."/>
            <person name="Nunn A."/>
            <person name="Contreras Garrido A."/>
        </authorList>
    </citation>
    <scope>NUCLEOTIDE SEQUENCE [LARGE SCALE GENOMIC DNA]</scope>
</reference>
<evidence type="ECO:0000313" key="1">
    <source>
        <dbReference type="EMBL" id="CAH2077910.1"/>
    </source>
</evidence>
<dbReference type="Proteomes" id="UP000836841">
    <property type="component" value="Chromosome 7"/>
</dbReference>
<gene>
    <name evidence="1" type="ORF">TAV2_LOCUS22546</name>
</gene>
<sequence length="388" mass="42988">MEEIPLGSPPNSSSTIIRFPDGFTHERGTWYLKTPKKSTLCIRFSLRKKKKKVKQFSSLTIFEKLLHSYSNISSPCKFQRSCSVHSSHELYMLASVVRCSCHLSKLGLSPLCSCPKPMVHCLLVKGCFLATDAPSFHSTEELPVKEDLVGPFPFRHVPCSGVDSLQCDWAKNPSIPCLVMHTNVLLARKDHKAQNVVVFMGQKLREEVDSSSRELTGRPAAILNRATDATVRRGSSPVVKNFSSAPIVMLIISTNRTNRQFSRRFSMIPEIVRLVSGDADLFHKPILCKRPVPCNTQRSISVIPRLLAEQQGDEGEITVFIKRSVVVIAGGDEFTGCSVEEPPFCMKRATEKAMSSAGLYGTAPPNSVNLVCFLGSEWSQIEGSFSDH</sequence>
<proteinExistence type="predicted"/>